<dbReference type="InterPro" id="IPR051319">
    <property type="entry name" value="Oligoribo/pAp-PDE_c-di-AMP_PDE"/>
</dbReference>
<evidence type="ECO:0000313" key="2">
    <source>
        <dbReference type="EMBL" id="PIT94555.1"/>
    </source>
</evidence>
<sequence length="343" mass="38415">MPTVGHFKYMNEEYLNYCQKAYQKILIANKILIVSHLHPDVDALSSIGIMIELAESLDKNYLAYAQDKDDLIFDFLPHAERVHAKLPLGFSFNDYDLIIILDCGAINRTGLTEALHNRNKKNVYVIEFDHHPPVDHFADLEIRLPELASATEVLYHFLKINQIVINKNLANLLLSGIMTDTGNFLYPSTSEDTINIASEMLRFGAQLPKIFQNTVQNKNLASMRLLGLALKNLKINLEYNLAVSVLAKEEVKEIIQTLDLDEAINDIFGDIIAFLSNLGGVKGVLLLCEESDGRVKANLRTADPNMDISRLAQIFGGGGHPKASGFLVLGKIVKKDNGWEFDY</sequence>
<evidence type="ECO:0000259" key="1">
    <source>
        <dbReference type="Pfam" id="PF01368"/>
    </source>
</evidence>
<dbReference type="SUPFAM" id="SSF64182">
    <property type="entry name" value="DHH phosphoesterases"/>
    <property type="match status" value="1"/>
</dbReference>
<proteinExistence type="predicted"/>
<organism evidence="2 3">
    <name type="scientific">Candidatus Falkowbacteria bacterium CG10_big_fil_rev_8_21_14_0_10_39_9</name>
    <dbReference type="NCBI Taxonomy" id="1974566"/>
    <lineage>
        <taxon>Bacteria</taxon>
        <taxon>Candidatus Falkowiibacteriota</taxon>
    </lineage>
</organism>
<dbReference type="InterPro" id="IPR001667">
    <property type="entry name" value="DDH_dom"/>
</dbReference>
<dbReference type="PANTHER" id="PTHR47618">
    <property type="entry name" value="BIFUNCTIONAL OLIGORIBONUCLEASE AND PAP PHOSPHATASE NRNA"/>
    <property type="match status" value="1"/>
</dbReference>
<dbReference type="InterPro" id="IPR038763">
    <property type="entry name" value="DHH_sf"/>
</dbReference>
<dbReference type="AlphaFoldDB" id="A0A2M6WP27"/>
<dbReference type="Pfam" id="PF01368">
    <property type="entry name" value="DHH"/>
    <property type="match status" value="1"/>
</dbReference>
<protein>
    <recommendedName>
        <fullName evidence="1">DDH domain-containing protein</fullName>
    </recommendedName>
</protein>
<gene>
    <name evidence="2" type="ORF">COT98_03130</name>
</gene>
<dbReference type="Gene3D" id="3.90.1640.10">
    <property type="entry name" value="inorganic pyrophosphatase (n-terminal core)"/>
    <property type="match status" value="1"/>
</dbReference>
<comment type="caution">
    <text evidence="2">The sequence shown here is derived from an EMBL/GenBank/DDBJ whole genome shotgun (WGS) entry which is preliminary data.</text>
</comment>
<reference evidence="3" key="1">
    <citation type="submission" date="2017-09" db="EMBL/GenBank/DDBJ databases">
        <title>Depth-based differentiation of microbial function through sediment-hosted aquifers and enrichment of novel symbionts in the deep terrestrial subsurface.</title>
        <authorList>
            <person name="Probst A.J."/>
            <person name="Ladd B."/>
            <person name="Jarett J.K."/>
            <person name="Geller-Mcgrath D.E."/>
            <person name="Sieber C.M.K."/>
            <person name="Emerson J.B."/>
            <person name="Anantharaman K."/>
            <person name="Thomas B.C."/>
            <person name="Malmstrom R."/>
            <person name="Stieglmeier M."/>
            <person name="Klingl A."/>
            <person name="Woyke T."/>
            <person name="Ryan C.M."/>
            <person name="Banfield J.F."/>
        </authorList>
    </citation>
    <scope>NUCLEOTIDE SEQUENCE [LARGE SCALE GENOMIC DNA]</scope>
</reference>
<dbReference type="Proteomes" id="UP000228900">
    <property type="component" value="Unassembled WGS sequence"/>
</dbReference>
<name>A0A2M6WP27_9BACT</name>
<feature type="domain" description="DDH" evidence="1">
    <location>
        <begin position="30"/>
        <end position="177"/>
    </location>
</feature>
<evidence type="ECO:0000313" key="3">
    <source>
        <dbReference type="Proteomes" id="UP000228900"/>
    </source>
</evidence>
<dbReference type="Gene3D" id="3.10.310.30">
    <property type="match status" value="1"/>
</dbReference>
<dbReference type="EMBL" id="PFAQ01000044">
    <property type="protein sequence ID" value="PIT94555.1"/>
    <property type="molecule type" value="Genomic_DNA"/>
</dbReference>
<dbReference type="PANTHER" id="PTHR47618:SF1">
    <property type="entry name" value="BIFUNCTIONAL OLIGORIBONUCLEASE AND PAP PHOSPHATASE NRNA"/>
    <property type="match status" value="1"/>
</dbReference>
<accession>A0A2M6WP27</accession>